<organism evidence="1 2">
    <name type="scientific">Gordonia phage GRU1</name>
    <dbReference type="NCBI Taxonomy" id="1109710"/>
    <lineage>
        <taxon>Viruses</taxon>
        <taxon>Duplodnaviria</taxon>
        <taxon>Heunggongvirae</taxon>
        <taxon>Uroviricota</taxon>
        <taxon>Caudoviricetes</taxon>
        <taxon>Zierdtviridae</taxon>
        <taxon>Emilbogenvirinae</taxon>
        <taxon>Gruunavirus</taxon>
        <taxon>Gruunavirus GRU1</taxon>
    </lineage>
</organism>
<reference evidence="1 2" key="1">
    <citation type="journal article" date="2011" name="Appl. Environ. Microbiol.">
        <title>Genome sequence and characterization of the related Gordonia phages GTE5 and GRU1 and their use as potential biocontrol agents.</title>
        <authorList>
            <person name="Petrovski S."/>
            <person name="Tillett D."/>
            <person name="Seviour R.J."/>
        </authorList>
    </citation>
    <scope>NUCLEOTIDE SEQUENCE [LARGE SCALE GENOMIC DNA]</scope>
</reference>
<name>G8EK27_9CAUD</name>
<keyword evidence="2" id="KW-1185">Reference proteome</keyword>
<dbReference type="OrthoDB" id="35725at10239"/>
<dbReference type="Proteomes" id="UP000005642">
    <property type="component" value="Segment"/>
</dbReference>
<sequence length="157" mass="17172">MTSTLTCGYCALTGPDTLARNTKGHTMSYRKVYAPDDAEMLTEALDRLREILEPGSTVVTIVKHVTVSGMGRTIQPITVHNGEVFDLTGYVARVVGWKVDTDRGGVYVQGCGMDMGFHLVYTLARTIYGHLTPEQVQGYSVSGNDRDAGYLLNHRGI</sequence>
<protein>
    <submittedName>
        <fullName evidence="1">Uncharacterized protein</fullName>
    </submittedName>
</protein>
<dbReference type="RefSeq" id="YP_004935891.1">
    <property type="nucleotide sequence ID" value="NC_016435.1"/>
</dbReference>
<dbReference type="EMBL" id="JF923797">
    <property type="protein sequence ID" value="AET09909.1"/>
    <property type="molecule type" value="Genomic_DNA"/>
</dbReference>
<evidence type="ECO:0000313" key="2">
    <source>
        <dbReference type="Proteomes" id="UP000005642"/>
    </source>
</evidence>
<dbReference type="GeneID" id="11459625"/>
<accession>G8EK27</accession>
<dbReference type="KEGG" id="vg:11459625"/>
<evidence type="ECO:0000313" key="1">
    <source>
        <dbReference type="EMBL" id="AET09909.1"/>
    </source>
</evidence>
<proteinExistence type="predicted"/>